<keyword evidence="1" id="KW-0175">Coiled coil</keyword>
<evidence type="ECO:0000313" key="3">
    <source>
        <dbReference type="Proteomes" id="UP001362999"/>
    </source>
</evidence>
<dbReference type="Proteomes" id="UP001362999">
    <property type="component" value="Unassembled WGS sequence"/>
</dbReference>
<accession>A0AAW0E975</accession>
<evidence type="ECO:0000313" key="2">
    <source>
        <dbReference type="EMBL" id="KAK7059801.1"/>
    </source>
</evidence>
<dbReference type="InterPro" id="IPR032675">
    <property type="entry name" value="LRR_dom_sf"/>
</dbReference>
<dbReference type="EMBL" id="JAWWNJ010000003">
    <property type="protein sequence ID" value="KAK7059801.1"/>
    <property type="molecule type" value="Genomic_DNA"/>
</dbReference>
<protein>
    <submittedName>
        <fullName evidence="2">F-box domain-containing protein</fullName>
    </submittedName>
</protein>
<dbReference type="Gene3D" id="3.80.10.10">
    <property type="entry name" value="Ribonuclease Inhibitor"/>
    <property type="match status" value="1"/>
</dbReference>
<keyword evidence="3" id="KW-1185">Reference proteome</keyword>
<name>A0AAW0E975_9AGAR</name>
<comment type="caution">
    <text evidence="2">The sequence shown here is derived from an EMBL/GenBank/DDBJ whole genome shotgun (WGS) entry which is preliminary data.</text>
</comment>
<dbReference type="AlphaFoldDB" id="A0AAW0E975"/>
<reference evidence="2 3" key="1">
    <citation type="journal article" date="2024" name="J Genomics">
        <title>Draft genome sequencing and assembly of Favolaschia claudopus CIRM-BRFM 2984 isolated from oak limbs.</title>
        <authorList>
            <person name="Navarro D."/>
            <person name="Drula E."/>
            <person name="Chaduli D."/>
            <person name="Cazenave R."/>
            <person name="Ahrendt S."/>
            <person name="Wang J."/>
            <person name="Lipzen A."/>
            <person name="Daum C."/>
            <person name="Barry K."/>
            <person name="Grigoriev I.V."/>
            <person name="Favel A."/>
            <person name="Rosso M.N."/>
            <person name="Martin F."/>
        </authorList>
    </citation>
    <scope>NUCLEOTIDE SEQUENCE [LARGE SCALE GENOMIC DNA]</scope>
    <source>
        <strain evidence="2 3">CIRM-BRFM 2984</strain>
    </source>
</reference>
<organism evidence="2 3">
    <name type="scientific">Favolaschia claudopus</name>
    <dbReference type="NCBI Taxonomy" id="2862362"/>
    <lineage>
        <taxon>Eukaryota</taxon>
        <taxon>Fungi</taxon>
        <taxon>Dikarya</taxon>
        <taxon>Basidiomycota</taxon>
        <taxon>Agaricomycotina</taxon>
        <taxon>Agaricomycetes</taxon>
        <taxon>Agaricomycetidae</taxon>
        <taxon>Agaricales</taxon>
        <taxon>Marasmiineae</taxon>
        <taxon>Mycenaceae</taxon>
        <taxon>Favolaschia</taxon>
    </lineage>
</organism>
<feature type="coiled-coil region" evidence="1">
    <location>
        <begin position="5"/>
        <end position="39"/>
    </location>
</feature>
<proteinExistence type="predicted"/>
<evidence type="ECO:0000256" key="1">
    <source>
        <dbReference type="SAM" id="Coils"/>
    </source>
</evidence>
<sequence length="372" mass="41975">MLDLLAADRALLAKKDAEIQELEAQVSALERSLSLLHAARRIVQQRLCSYKYPVLTLPNEIVAEIFLHFLPPYPDVPPPLGALSPIHLTHICHQWREIALKTPGLWRAIDLSPRNADRRLLLSLERTISLTGLWLSRSGNCPLSIHMESDRDPLSILAPLIPHRDRWEHLTLRLETTQALSSIQGSFPLLKSLDLQFGSTVSDDEVVTLQDLPLLSTVVLDDFGIPHISLPWSQLTSITLMWIYSEDCMSILRQTTHLVRCTLHLWIQHGPENNVVDLVLPHLETLDVEADDTLHANFFQCLVAPALHHLRLPEHLLQPNIIESLNSFISRSGCHLDELKITTGSVSRNAYRNAFPAITDIWVDIDSDSDSN</sequence>
<gene>
    <name evidence="2" type="ORF">R3P38DRAFT_971060</name>
</gene>